<evidence type="ECO:0000313" key="8">
    <source>
        <dbReference type="EMBL" id="TYK31097.1"/>
    </source>
</evidence>
<keyword evidence="3" id="KW-0687">Ribonucleoprotein</keyword>
<dbReference type="Proteomes" id="UP000321947">
    <property type="component" value="Unassembled WGS sequence"/>
</dbReference>
<proteinExistence type="inferred from homology"/>
<dbReference type="PANTHER" id="PTHR11524:SF36">
    <property type="entry name" value="LARGE RIBOSOMAL SUBUNIT PROTEIN UL30Z"/>
    <property type="match status" value="1"/>
</dbReference>
<dbReference type="CDD" id="cd01657">
    <property type="entry name" value="Ribosomal_L7_archeal_euk"/>
    <property type="match status" value="1"/>
</dbReference>
<dbReference type="FunFam" id="3.30.1390.20:FF:000003">
    <property type="entry name" value="60S ribosomal protein L7"/>
    <property type="match status" value="1"/>
</dbReference>
<feature type="region of interest" description="Disordered" evidence="4">
    <location>
        <begin position="381"/>
        <end position="407"/>
    </location>
</feature>
<dbReference type="Pfam" id="PF00327">
    <property type="entry name" value="Ribosomal_L30"/>
    <property type="match status" value="1"/>
</dbReference>
<feature type="compositionally biased region" description="Basic and acidic residues" evidence="4">
    <location>
        <begin position="385"/>
        <end position="397"/>
    </location>
</feature>
<name>A0A5D3E4T2_CUCMM</name>
<reference evidence="9 10" key="1">
    <citation type="submission" date="2019-08" db="EMBL/GenBank/DDBJ databases">
        <title>Draft genome sequences of two oriental melons (Cucumis melo L. var makuwa).</title>
        <authorList>
            <person name="Kwon S.-Y."/>
        </authorList>
    </citation>
    <scope>NUCLEOTIDE SEQUENCE [LARGE SCALE GENOMIC DNA]</scope>
    <source>
        <strain evidence="10">cv. Chang Bougi</strain>
        <strain evidence="9">cv. SW 3</strain>
        <tissue evidence="8">Leaf</tissue>
    </source>
</reference>
<evidence type="ECO:0000256" key="4">
    <source>
        <dbReference type="SAM" id="MobiDB-lite"/>
    </source>
</evidence>
<protein>
    <submittedName>
        <fullName evidence="8">60S ribosomal protein L7-1</fullName>
    </submittedName>
</protein>
<dbReference type="InterPro" id="IPR039699">
    <property type="entry name" value="Ribosomal_uL30"/>
</dbReference>
<dbReference type="Proteomes" id="UP000321393">
    <property type="component" value="Unassembled WGS sequence"/>
</dbReference>
<dbReference type="PANTHER" id="PTHR11524">
    <property type="entry name" value="60S RIBOSOMAL PROTEIN L7"/>
    <property type="match status" value="1"/>
</dbReference>
<accession>A0A5D3E4T2</accession>
<dbReference type="Gene3D" id="3.30.1390.20">
    <property type="entry name" value="Ribosomal protein L30, ferredoxin-like fold domain"/>
    <property type="match status" value="1"/>
</dbReference>
<dbReference type="SUPFAM" id="SSF55129">
    <property type="entry name" value="Ribosomal protein L30p/L7e"/>
    <property type="match status" value="1"/>
</dbReference>
<dbReference type="InterPro" id="IPR035808">
    <property type="entry name" value="Ribosomal_uL30_euk_arc"/>
</dbReference>
<dbReference type="InterPro" id="IPR005998">
    <property type="entry name" value="Ribosomal_uL30_euk"/>
</dbReference>
<organism evidence="8 10">
    <name type="scientific">Cucumis melo var. makuwa</name>
    <name type="common">Oriental melon</name>
    <dbReference type="NCBI Taxonomy" id="1194695"/>
    <lineage>
        <taxon>Eukaryota</taxon>
        <taxon>Viridiplantae</taxon>
        <taxon>Streptophyta</taxon>
        <taxon>Embryophyta</taxon>
        <taxon>Tracheophyta</taxon>
        <taxon>Spermatophyta</taxon>
        <taxon>Magnoliopsida</taxon>
        <taxon>eudicotyledons</taxon>
        <taxon>Gunneridae</taxon>
        <taxon>Pentapetalae</taxon>
        <taxon>rosids</taxon>
        <taxon>fabids</taxon>
        <taxon>Cucurbitales</taxon>
        <taxon>Cucurbitaceae</taxon>
        <taxon>Benincaseae</taxon>
        <taxon>Cucumis</taxon>
    </lineage>
</organism>
<sequence>MFAFNSFSLSLSLGGASFSVPLSISSRSTLFSFQGRVTRYLLRLLLRLLLRHAFSSPLVTSIFDALSSTSSPVFAALVLTVFSFRLRHYVTRLTFVFTVVSSSSRYGFRSLRPSTIRFVPLLILLASDFILTANSACWNLHVYMNYIFDLLLATGNSGSGSEEDPKPLAYIPEIILKKRKVNEAAALRRKEQLELRKLSSKKNKDGFIKLPEEFVREYRARELDLVKMKHRTKRKRSAIVPSKSQLIFIIRIQGKNDMHPKTRKILYNLGLSRIFSAVFAKANESVLGKLQRVEPYVTYGYPNLKNVRELVYKKGFAKIDKQRVPLTDNNIIEQALGKHGIVCVEDMVYEIANVGPHFKEVISFLWPFELEKPGGGGCLQGKKSSYKDGGDAGNREDDINDLINEMN</sequence>
<evidence type="ECO:0000256" key="3">
    <source>
        <dbReference type="ARBA" id="ARBA00023274"/>
    </source>
</evidence>
<dbReference type="AlphaFoldDB" id="A0A5D3E4T2"/>
<dbReference type="Pfam" id="PF08079">
    <property type="entry name" value="Ribosomal_L30_N"/>
    <property type="match status" value="1"/>
</dbReference>
<evidence type="ECO:0000313" key="7">
    <source>
        <dbReference type="EMBL" id="KAA0038503.1"/>
    </source>
</evidence>
<dbReference type="GO" id="GO:0000463">
    <property type="term" value="P:maturation of LSU-rRNA from tricistronic rRNA transcript (SSU-rRNA, 5.8S rRNA, LSU-rRNA)"/>
    <property type="evidence" value="ECO:0007669"/>
    <property type="project" value="TreeGrafter"/>
</dbReference>
<gene>
    <name evidence="8" type="ORF">E5676_scaffold455G003740</name>
    <name evidence="7" type="ORF">E6C27_scaffold92G00270</name>
</gene>
<evidence type="ECO:0000259" key="5">
    <source>
        <dbReference type="Pfam" id="PF00327"/>
    </source>
</evidence>
<dbReference type="InterPro" id="IPR012988">
    <property type="entry name" value="Ribosomal_uL30_N_euk"/>
</dbReference>
<dbReference type="OrthoDB" id="28644at2759"/>
<feature type="domain" description="Large ribosomal subunit protein uL30 N-terminal eukaryotes" evidence="6">
    <location>
        <begin position="171"/>
        <end position="241"/>
    </location>
</feature>
<dbReference type="GO" id="GO:0022625">
    <property type="term" value="C:cytosolic large ribosomal subunit"/>
    <property type="evidence" value="ECO:0007669"/>
    <property type="project" value="TreeGrafter"/>
</dbReference>
<dbReference type="NCBIfam" id="TIGR01310">
    <property type="entry name" value="uL30_euk"/>
    <property type="match status" value="1"/>
</dbReference>
<feature type="domain" description="Large ribosomal subunit protein uL30-like ferredoxin-like fold" evidence="5">
    <location>
        <begin position="247"/>
        <end position="297"/>
    </location>
</feature>
<comment type="caution">
    <text evidence="8">The sequence shown here is derived from an EMBL/GenBank/DDBJ whole genome shotgun (WGS) entry which is preliminary data.</text>
</comment>
<evidence type="ECO:0000259" key="6">
    <source>
        <dbReference type="Pfam" id="PF08079"/>
    </source>
</evidence>
<comment type="similarity">
    <text evidence="1">Belongs to the universal ribosomal protein uL30 family.</text>
</comment>
<dbReference type="STRING" id="1194695.A0A5D3E4T2"/>
<dbReference type="InterPro" id="IPR016082">
    <property type="entry name" value="Ribosomal_uL30_ferredoxin-like"/>
</dbReference>
<evidence type="ECO:0000313" key="10">
    <source>
        <dbReference type="Proteomes" id="UP000321947"/>
    </source>
</evidence>
<dbReference type="GO" id="GO:0003723">
    <property type="term" value="F:RNA binding"/>
    <property type="evidence" value="ECO:0007669"/>
    <property type="project" value="InterPro"/>
</dbReference>
<evidence type="ECO:0000313" key="9">
    <source>
        <dbReference type="Proteomes" id="UP000321393"/>
    </source>
</evidence>
<dbReference type="EMBL" id="SSTE01018688">
    <property type="protein sequence ID" value="KAA0038503.1"/>
    <property type="molecule type" value="Genomic_DNA"/>
</dbReference>
<dbReference type="EMBL" id="SSTD01000141">
    <property type="protein sequence ID" value="TYK31097.1"/>
    <property type="molecule type" value="Genomic_DNA"/>
</dbReference>
<dbReference type="GO" id="GO:0003735">
    <property type="term" value="F:structural constituent of ribosome"/>
    <property type="evidence" value="ECO:0007669"/>
    <property type="project" value="TreeGrafter"/>
</dbReference>
<evidence type="ECO:0000256" key="2">
    <source>
        <dbReference type="ARBA" id="ARBA00022980"/>
    </source>
</evidence>
<evidence type="ECO:0000256" key="1">
    <source>
        <dbReference type="ARBA" id="ARBA00007594"/>
    </source>
</evidence>
<dbReference type="InterPro" id="IPR036919">
    <property type="entry name" value="Ribo_uL30_ferredoxin-like_sf"/>
</dbReference>
<keyword evidence="2 8" id="KW-0689">Ribosomal protein</keyword>